<dbReference type="EMBL" id="RZNX01000007">
    <property type="protein sequence ID" value="RUT29101.1"/>
    <property type="molecule type" value="Genomic_DNA"/>
</dbReference>
<dbReference type="RefSeq" id="WP_127200132.1">
    <property type="nucleotide sequence ID" value="NZ_RZNX01000007.1"/>
</dbReference>
<gene>
    <name evidence="2" type="ORF">EJP77_15375</name>
</gene>
<keyword evidence="1" id="KW-0472">Membrane</keyword>
<keyword evidence="3" id="KW-1185">Reference proteome</keyword>
<dbReference type="OrthoDB" id="2679444at2"/>
<dbReference type="AlphaFoldDB" id="A0A433X510"/>
<comment type="caution">
    <text evidence="2">The sequence shown here is derived from an EMBL/GenBank/DDBJ whole genome shotgun (WGS) entry which is preliminary data.</text>
</comment>
<feature type="transmembrane region" description="Helical" evidence="1">
    <location>
        <begin position="42"/>
        <end position="61"/>
    </location>
</feature>
<protein>
    <submittedName>
        <fullName evidence="2">Uncharacterized protein</fullName>
    </submittedName>
</protein>
<reference evidence="2 3" key="1">
    <citation type="submission" date="2018-12" db="EMBL/GenBank/DDBJ databases">
        <authorList>
            <person name="Sun L."/>
            <person name="Chen Z."/>
        </authorList>
    </citation>
    <scope>NUCLEOTIDE SEQUENCE [LARGE SCALE GENOMIC DNA]</scope>
    <source>
        <strain evidence="2 3">3-5-3</strain>
    </source>
</reference>
<organism evidence="2 3">
    <name type="scientific">Paenibacillus zeisoli</name>
    <dbReference type="NCBI Taxonomy" id="2496267"/>
    <lineage>
        <taxon>Bacteria</taxon>
        <taxon>Bacillati</taxon>
        <taxon>Bacillota</taxon>
        <taxon>Bacilli</taxon>
        <taxon>Bacillales</taxon>
        <taxon>Paenibacillaceae</taxon>
        <taxon>Paenibacillus</taxon>
    </lineage>
</organism>
<evidence type="ECO:0000313" key="3">
    <source>
        <dbReference type="Proteomes" id="UP000272464"/>
    </source>
</evidence>
<name>A0A433X510_9BACL</name>
<proteinExistence type="predicted"/>
<accession>A0A433X510</accession>
<sequence>MEHFFGILYWIAMIAMSIVLVGVTIAVFAIGVRFFKDSRRGLGTSCMAFSVVAAGMIYLMLNKQFF</sequence>
<keyword evidence="1" id="KW-0812">Transmembrane</keyword>
<feature type="transmembrane region" description="Helical" evidence="1">
    <location>
        <begin position="6"/>
        <end position="30"/>
    </location>
</feature>
<dbReference type="Proteomes" id="UP000272464">
    <property type="component" value="Unassembled WGS sequence"/>
</dbReference>
<keyword evidence="1" id="KW-1133">Transmembrane helix</keyword>
<evidence type="ECO:0000256" key="1">
    <source>
        <dbReference type="SAM" id="Phobius"/>
    </source>
</evidence>
<evidence type="ECO:0000313" key="2">
    <source>
        <dbReference type="EMBL" id="RUT29101.1"/>
    </source>
</evidence>